<dbReference type="OrthoDB" id="1914518at2759"/>
<dbReference type="SUPFAM" id="SSF56672">
    <property type="entry name" value="DNA/RNA polymerases"/>
    <property type="match status" value="1"/>
</dbReference>
<dbReference type="EMBL" id="SMMG02000003">
    <property type="protein sequence ID" value="KAA3479586.1"/>
    <property type="molecule type" value="Genomic_DNA"/>
</dbReference>
<dbReference type="InterPro" id="IPR051320">
    <property type="entry name" value="Viral_Replic_Matur_Polypro"/>
</dbReference>
<sequence>MISEKKMHINKSEIEYLGMNIKEGKYSPGLHITEKLLEFPNADLTKKDFIPEISRYIIPLTKMLKKNPPIWSTTQTKAIQILKEKLQHMSALQIPFDGKRILQTDASDKHWGAILFEELERKRHICGCKSGRFIDAELHYHSTFKEILAVKNGISKFEFHLIGYHFLVEMVMSSFPQMLEFKQKTVPHPQLLRWAEWFSKYSFDVKHIKGKTNVLADLLTRPTKEVMAFRTFQPRPIMMFRPVASSSSKNSVQAFPIPPNLNPEFPPEVMRLVEEKTVHQKTRDMMFEYQLLIFRNFL</sequence>
<organism evidence="2 3">
    <name type="scientific">Gossypium australe</name>
    <dbReference type="NCBI Taxonomy" id="47621"/>
    <lineage>
        <taxon>Eukaryota</taxon>
        <taxon>Viridiplantae</taxon>
        <taxon>Streptophyta</taxon>
        <taxon>Embryophyta</taxon>
        <taxon>Tracheophyta</taxon>
        <taxon>Spermatophyta</taxon>
        <taxon>Magnoliopsida</taxon>
        <taxon>eudicotyledons</taxon>
        <taxon>Gunneridae</taxon>
        <taxon>Pentapetalae</taxon>
        <taxon>rosids</taxon>
        <taxon>malvids</taxon>
        <taxon>Malvales</taxon>
        <taxon>Malvaceae</taxon>
        <taxon>Malvoideae</taxon>
        <taxon>Gossypium</taxon>
    </lineage>
</organism>
<name>A0A5B6WE79_9ROSI</name>
<dbReference type="Pfam" id="PF17919">
    <property type="entry name" value="RT_RNaseH_2"/>
    <property type="match status" value="1"/>
</dbReference>
<dbReference type="InterPro" id="IPR043128">
    <property type="entry name" value="Rev_trsase/Diguanyl_cyclase"/>
</dbReference>
<dbReference type="PANTHER" id="PTHR33064:SF37">
    <property type="entry name" value="RIBONUCLEASE H"/>
    <property type="match status" value="1"/>
</dbReference>
<dbReference type="Proteomes" id="UP000325315">
    <property type="component" value="Unassembled WGS sequence"/>
</dbReference>
<reference evidence="3" key="1">
    <citation type="journal article" date="2019" name="Plant Biotechnol. J.">
        <title>Genome sequencing of the Australian wild diploid species Gossypium australe highlights disease resistance and delayed gland morphogenesis.</title>
        <authorList>
            <person name="Cai Y."/>
            <person name="Cai X."/>
            <person name="Wang Q."/>
            <person name="Wang P."/>
            <person name="Zhang Y."/>
            <person name="Cai C."/>
            <person name="Xu Y."/>
            <person name="Wang K."/>
            <person name="Zhou Z."/>
            <person name="Wang C."/>
            <person name="Geng S."/>
            <person name="Li B."/>
            <person name="Dong Q."/>
            <person name="Hou Y."/>
            <person name="Wang H."/>
            <person name="Ai P."/>
            <person name="Liu Z."/>
            <person name="Yi F."/>
            <person name="Sun M."/>
            <person name="An G."/>
            <person name="Cheng J."/>
            <person name="Zhang Y."/>
            <person name="Shi Q."/>
            <person name="Xie Y."/>
            <person name="Shi X."/>
            <person name="Chang Y."/>
            <person name="Huang F."/>
            <person name="Chen Y."/>
            <person name="Hong S."/>
            <person name="Mi L."/>
            <person name="Sun Q."/>
            <person name="Zhang L."/>
            <person name="Zhou B."/>
            <person name="Peng R."/>
            <person name="Zhang X."/>
            <person name="Liu F."/>
        </authorList>
    </citation>
    <scope>NUCLEOTIDE SEQUENCE [LARGE SCALE GENOMIC DNA]</scope>
    <source>
        <strain evidence="3">cv. PA1801</strain>
    </source>
</reference>
<proteinExistence type="predicted"/>
<accession>A0A5B6WE79</accession>
<evidence type="ECO:0000313" key="3">
    <source>
        <dbReference type="Proteomes" id="UP000325315"/>
    </source>
</evidence>
<keyword evidence="3" id="KW-1185">Reference proteome</keyword>
<gene>
    <name evidence="2" type="ORF">EPI10_020084</name>
</gene>
<dbReference type="InterPro" id="IPR041577">
    <property type="entry name" value="RT_RNaseH_2"/>
</dbReference>
<dbReference type="AlphaFoldDB" id="A0A5B6WE79"/>
<evidence type="ECO:0000313" key="2">
    <source>
        <dbReference type="EMBL" id="KAA3479586.1"/>
    </source>
</evidence>
<feature type="domain" description="Reverse transcriptase/retrotransposon-derived protein RNase H-like" evidence="1">
    <location>
        <begin position="71"/>
        <end position="168"/>
    </location>
</feature>
<dbReference type="PANTHER" id="PTHR33064">
    <property type="entry name" value="POL PROTEIN"/>
    <property type="match status" value="1"/>
</dbReference>
<protein>
    <submittedName>
        <fullName evidence="2">Polyprotein</fullName>
    </submittedName>
</protein>
<comment type="caution">
    <text evidence="2">The sequence shown here is derived from an EMBL/GenBank/DDBJ whole genome shotgun (WGS) entry which is preliminary data.</text>
</comment>
<dbReference type="InterPro" id="IPR043502">
    <property type="entry name" value="DNA/RNA_pol_sf"/>
</dbReference>
<evidence type="ECO:0000259" key="1">
    <source>
        <dbReference type="Pfam" id="PF17919"/>
    </source>
</evidence>
<dbReference type="Gene3D" id="3.30.70.270">
    <property type="match status" value="1"/>
</dbReference>